<organism evidence="1 2">
    <name type="scientific">Hibiscus sabdariffa</name>
    <name type="common">roselle</name>
    <dbReference type="NCBI Taxonomy" id="183260"/>
    <lineage>
        <taxon>Eukaryota</taxon>
        <taxon>Viridiplantae</taxon>
        <taxon>Streptophyta</taxon>
        <taxon>Embryophyta</taxon>
        <taxon>Tracheophyta</taxon>
        <taxon>Spermatophyta</taxon>
        <taxon>Magnoliopsida</taxon>
        <taxon>eudicotyledons</taxon>
        <taxon>Gunneridae</taxon>
        <taxon>Pentapetalae</taxon>
        <taxon>rosids</taxon>
        <taxon>malvids</taxon>
        <taxon>Malvales</taxon>
        <taxon>Malvaceae</taxon>
        <taxon>Malvoideae</taxon>
        <taxon>Hibiscus</taxon>
    </lineage>
</organism>
<accession>A0ABR2NED8</accession>
<protein>
    <submittedName>
        <fullName evidence="1">Uncharacterized protein</fullName>
    </submittedName>
</protein>
<evidence type="ECO:0000313" key="1">
    <source>
        <dbReference type="EMBL" id="KAK8974539.1"/>
    </source>
</evidence>
<sequence>MTIVLLTIPFLAVGDRRGPLRLASMVADPGRRMVVFSMPFIGSDFISHRCQVLQGSPKLLPWDLATRRPPRPRHCDFFLWLCVGISGWRRVTITLPVGKRIILLDLWNEFSCSSQILGISIDDPCLILRLYLFIWASTLWATLLMIAHWKARTCFLTPTPILQAIAPLPYYFEKLTSPYPLAISHCYLKGLLLLCGNSSFTALFFYNMDPELLSVMENLQFIEEKSTVVVTETNIVDKDTAQKVTPALNDAAIVFVIEPTTVTATVEATNCTQQSTLAANEGTQDNMVSVLTVIFGVYAAEGSS</sequence>
<keyword evidence="2" id="KW-1185">Reference proteome</keyword>
<dbReference type="EMBL" id="JBBPBN010000164">
    <property type="protein sequence ID" value="KAK8974539.1"/>
    <property type="molecule type" value="Genomic_DNA"/>
</dbReference>
<proteinExistence type="predicted"/>
<gene>
    <name evidence="1" type="ORF">V6N11_053672</name>
</gene>
<reference evidence="1 2" key="1">
    <citation type="journal article" date="2024" name="G3 (Bethesda)">
        <title>Genome assembly of Hibiscus sabdariffa L. provides insights into metabolisms of medicinal natural products.</title>
        <authorList>
            <person name="Kim T."/>
        </authorList>
    </citation>
    <scope>NUCLEOTIDE SEQUENCE [LARGE SCALE GENOMIC DNA]</scope>
    <source>
        <strain evidence="1">TK-2024</strain>
        <tissue evidence="1">Old leaves</tissue>
    </source>
</reference>
<dbReference type="Proteomes" id="UP001396334">
    <property type="component" value="Unassembled WGS sequence"/>
</dbReference>
<evidence type="ECO:0000313" key="2">
    <source>
        <dbReference type="Proteomes" id="UP001396334"/>
    </source>
</evidence>
<comment type="caution">
    <text evidence="1">The sequence shown here is derived from an EMBL/GenBank/DDBJ whole genome shotgun (WGS) entry which is preliminary data.</text>
</comment>
<name>A0ABR2NED8_9ROSI</name>